<evidence type="ECO:0000256" key="14">
    <source>
        <dbReference type="PIRSR" id="PIRSR600269-51"/>
    </source>
</evidence>
<dbReference type="Pfam" id="PF02728">
    <property type="entry name" value="Cu_amine_oxidN3"/>
    <property type="match status" value="1"/>
</dbReference>
<comment type="similarity">
    <text evidence="4 15">Belongs to the copper/topaquinone oxidase family.</text>
</comment>
<dbReference type="Gene3D" id="2.70.98.20">
    <property type="entry name" value="Copper amine oxidase, catalytic domain"/>
    <property type="match status" value="1"/>
</dbReference>
<dbReference type="InParanoid" id="A0A1I5KQH7"/>
<dbReference type="Proteomes" id="UP000183413">
    <property type="component" value="Unassembled WGS sequence"/>
</dbReference>
<dbReference type="InterPro" id="IPR036460">
    <property type="entry name" value="Cu_amine_oxidase_C_sf"/>
</dbReference>
<evidence type="ECO:0000256" key="6">
    <source>
        <dbReference type="ARBA" id="ARBA00022723"/>
    </source>
</evidence>
<evidence type="ECO:0000256" key="15">
    <source>
        <dbReference type="RuleBase" id="RU000672"/>
    </source>
</evidence>
<evidence type="ECO:0000259" key="17">
    <source>
        <dbReference type="Pfam" id="PF02728"/>
    </source>
</evidence>
<name>A0A1I5KQH7_9ACTN</name>
<reference evidence="19 20" key="1">
    <citation type="submission" date="2016-10" db="EMBL/GenBank/DDBJ databases">
        <authorList>
            <person name="de Groot N.N."/>
        </authorList>
    </citation>
    <scope>NUCLEOTIDE SEQUENCE [LARGE SCALE GENOMIC DNA]</scope>
    <source>
        <strain evidence="19 20">DSM 43067</strain>
    </source>
</reference>
<evidence type="ECO:0000256" key="10">
    <source>
        <dbReference type="ARBA" id="ARBA00023157"/>
    </source>
</evidence>
<dbReference type="SUPFAM" id="SSF54416">
    <property type="entry name" value="Amine oxidase N-terminal region"/>
    <property type="match status" value="2"/>
</dbReference>
<dbReference type="EMBL" id="FOVH01000010">
    <property type="protein sequence ID" value="SFO87113.1"/>
    <property type="molecule type" value="Genomic_DNA"/>
</dbReference>
<evidence type="ECO:0000259" key="16">
    <source>
        <dbReference type="Pfam" id="PF01179"/>
    </source>
</evidence>
<evidence type="ECO:0000256" key="1">
    <source>
        <dbReference type="ARBA" id="ARBA00001935"/>
    </source>
</evidence>
<dbReference type="Gene3D" id="3.10.450.40">
    <property type="match status" value="2"/>
</dbReference>
<feature type="active site" description="Schiff-base intermediate with substrate; via topaquinone" evidence="13">
    <location>
        <position position="385"/>
    </location>
</feature>
<comment type="cofactor">
    <cofactor evidence="2">
        <name>Mn(2+)</name>
        <dbReference type="ChEBI" id="CHEBI:29035"/>
    </cofactor>
</comment>
<dbReference type="NCBIfam" id="NF008559">
    <property type="entry name" value="PRK11504.1"/>
    <property type="match status" value="1"/>
</dbReference>
<dbReference type="InterPro" id="IPR000269">
    <property type="entry name" value="Cu_amine_oxidase"/>
</dbReference>
<keyword evidence="6 15" id="KW-0479">Metal-binding</keyword>
<evidence type="ECO:0000256" key="11">
    <source>
        <dbReference type="ARBA" id="ARBA00023211"/>
    </source>
</evidence>
<dbReference type="GO" id="GO:0009308">
    <property type="term" value="P:amine metabolic process"/>
    <property type="evidence" value="ECO:0007669"/>
    <property type="project" value="UniProtKB-UniRule"/>
</dbReference>
<evidence type="ECO:0000256" key="13">
    <source>
        <dbReference type="PIRSR" id="PIRSR600269-50"/>
    </source>
</evidence>
<dbReference type="GO" id="GO:0008131">
    <property type="term" value="F:primary methylamine oxidase activity"/>
    <property type="evidence" value="ECO:0007669"/>
    <property type="project" value="UniProtKB-EC"/>
</dbReference>
<comment type="cofactor">
    <cofactor evidence="3">
        <name>Zn(2+)</name>
        <dbReference type="ChEBI" id="CHEBI:29105"/>
    </cofactor>
</comment>
<dbReference type="RefSeq" id="WP_075022564.1">
    <property type="nucleotide sequence ID" value="NZ_CP083237.1"/>
</dbReference>
<sequence>MTIRTPSGTSTMRHPLDPLSTEEITRTVGILRADKAAAETFRFVAVYLNEPDKARLAAAPSEVPREAFAVLIDRADGSAYEAVVNLDVAAVTTWTPLPAGTQPAIMLDEFEECETRCKADPRVIEALAVRGVRDLDLVCVEPWSAGYYGEDAEGRRLMRALVYTRLDPDDNPYAHPLEQLVVVYDLNAGQVVRVEDGGVIPVPRERGDYLPRRIGPERTDLKPISITQPEGPSFEVVGNHVRWANWSFRVGFTPREGLVLHQLAFRDGEKERPVLHRASLVEMVVPYGDPSPVQYRKNAFDAGEYNIGALANSLALGCDCLGAIHYFDAVVNDSHGNPLTIRNAVCMHEEDDSIQWKHYDFRTDRTEVRRSRRLVISFIATVANYEYGFYWHLYLDGTIEFLVKATGILSTAGQPAGEKSPYGQTLNNDGLYAPIHQHIFNVRLDFALDGPRNAVYEVDTHVPADNPTGSCFYTVDRLLEREQGAIRKADAARHRFWKVVNHDRRNVVGEPVAYRLIPTDAITLAAVPDAHVSERAAFATANLWVTPFDPAERFPAGDYPNQSVGGDGLPAWTSADRGITDEDIVVWYTFGMHHVVRLEDWPVMPRQHVGFILQPFGFFDQNPTLDLPRPELSRTHLDQKEVCDGTGR</sequence>
<dbReference type="PANTHER" id="PTHR10638">
    <property type="entry name" value="COPPER AMINE OXIDASE"/>
    <property type="match status" value="1"/>
</dbReference>
<dbReference type="InterPro" id="IPR049948">
    <property type="entry name" value="Cu_Am_ox_TPQ-bd"/>
</dbReference>
<comment type="cofactor">
    <cofactor evidence="15">
        <name>Cu cation</name>
        <dbReference type="ChEBI" id="CHEBI:23378"/>
    </cofactor>
    <text evidence="15">Contains 1 topaquinone per subunit.</text>
</comment>
<dbReference type="EC" id="1.4.3.-" evidence="15"/>
<feature type="domain" description="AGAO-like N2" evidence="18">
    <location>
        <begin position="21"/>
        <end position="92"/>
    </location>
</feature>
<dbReference type="InterPro" id="IPR015798">
    <property type="entry name" value="Cu_amine_oxidase_C"/>
</dbReference>
<dbReference type="SUPFAM" id="SSF49998">
    <property type="entry name" value="Amine oxidase catalytic domain"/>
    <property type="match status" value="1"/>
</dbReference>
<keyword evidence="7 13" id="KW-0801">TPQ</keyword>
<comment type="subunit">
    <text evidence="5">Homodimer.</text>
</comment>
<dbReference type="PROSITE" id="PS01165">
    <property type="entry name" value="COPPER_AMINE_OXID_2"/>
    <property type="match status" value="1"/>
</dbReference>
<evidence type="ECO:0000256" key="3">
    <source>
        <dbReference type="ARBA" id="ARBA00001947"/>
    </source>
</evidence>
<comment type="catalytic activity">
    <reaction evidence="12">
        <text>a primary methyl amine + O2 + H2O = an aldehyde + H2O2 + NH4(+)</text>
        <dbReference type="Rhea" id="RHEA:16153"/>
        <dbReference type="ChEBI" id="CHEBI:15377"/>
        <dbReference type="ChEBI" id="CHEBI:15379"/>
        <dbReference type="ChEBI" id="CHEBI:16240"/>
        <dbReference type="ChEBI" id="CHEBI:17478"/>
        <dbReference type="ChEBI" id="CHEBI:28938"/>
        <dbReference type="ChEBI" id="CHEBI:228804"/>
        <dbReference type="EC" id="1.4.3.21"/>
    </reaction>
</comment>
<keyword evidence="10" id="KW-1015">Disulfide bond</keyword>
<dbReference type="GO" id="GO:0005507">
    <property type="term" value="F:copper ion binding"/>
    <property type="evidence" value="ECO:0007669"/>
    <property type="project" value="InterPro"/>
</dbReference>
<dbReference type="InterPro" id="IPR049947">
    <property type="entry name" value="Cu_Am_Ox_Cu-bd"/>
</dbReference>
<gene>
    <name evidence="19" type="ORF">SAMN04489713_11096</name>
</gene>
<keyword evidence="20" id="KW-1185">Reference proteome</keyword>
<evidence type="ECO:0000256" key="5">
    <source>
        <dbReference type="ARBA" id="ARBA00011738"/>
    </source>
</evidence>
<proteinExistence type="inferred from homology"/>
<feature type="domain" description="Copper amine oxidase N3-terminal" evidence="17">
    <location>
        <begin position="103"/>
        <end position="203"/>
    </location>
</feature>
<dbReference type="Pfam" id="PF21994">
    <property type="entry name" value="AGAO-like_N2"/>
    <property type="match status" value="1"/>
</dbReference>
<evidence type="ECO:0000256" key="7">
    <source>
        <dbReference type="ARBA" id="ARBA00022772"/>
    </source>
</evidence>
<evidence type="ECO:0000256" key="2">
    <source>
        <dbReference type="ARBA" id="ARBA00001936"/>
    </source>
</evidence>
<dbReference type="Pfam" id="PF01179">
    <property type="entry name" value="Cu_amine_oxid"/>
    <property type="match status" value="1"/>
</dbReference>
<keyword evidence="11" id="KW-0464">Manganese</keyword>
<evidence type="ECO:0000256" key="8">
    <source>
        <dbReference type="ARBA" id="ARBA00023002"/>
    </source>
</evidence>
<feature type="modified residue" description="2',4',5'-topaquinone" evidence="14">
    <location>
        <position position="385"/>
    </location>
</feature>
<organism evidence="19 20">
    <name type="scientific">Actinomadura madurae</name>
    <dbReference type="NCBI Taxonomy" id="1993"/>
    <lineage>
        <taxon>Bacteria</taxon>
        <taxon>Bacillati</taxon>
        <taxon>Actinomycetota</taxon>
        <taxon>Actinomycetes</taxon>
        <taxon>Streptosporangiales</taxon>
        <taxon>Thermomonosporaceae</taxon>
        <taxon>Actinomadura</taxon>
    </lineage>
</organism>
<dbReference type="InterPro" id="IPR015802">
    <property type="entry name" value="Cu_amine_oxidase_N3"/>
</dbReference>
<feature type="domain" description="Copper amine oxidase catalytic" evidence="16">
    <location>
        <begin position="225"/>
        <end position="625"/>
    </location>
</feature>
<evidence type="ECO:0000259" key="18">
    <source>
        <dbReference type="Pfam" id="PF21994"/>
    </source>
</evidence>
<dbReference type="STRING" id="1993.SAMN04489713_11096"/>
<dbReference type="GeneID" id="99650620"/>
<dbReference type="FunFam" id="2.70.98.20:FF:000001">
    <property type="entry name" value="Amine oxidase"/>
    <property type="match status" value="1"/>
</dbReference>
<evidence type="ECO:0000256" key="9">
    <source>
        <dbReference type="ARBA" id="ARBA00023008"/>
    </source>
</evidence>
<evidence type="ECO:0000256" key="4">
    <source>
        <dbReference type="ARBA" id="ARBA00007983"/>
    </source>
</evidence>
<protein>
    <recommendedName>
        <fullName evidence="15">Amine oxidase</fullName>
        <ecNumber evidence="15">1.4.3.-</ecNumber>
    </recommendedName>
</protein>
<evidence type="ECO:0000256" key="12">
    <source>
        <dbReference type="ARBA" id="ARBA00048032"/>
    </source>
</evidence>
<feature type="active site" description="Proton acceptor" evidence="13">
    <location>
        <position position="301"/>
    </location>
</feature>
<dbReference type="OrthoDB" id="9772590at2"/>
<evidence type="ECO:0000313" key="19">
    <source>
        <dbReference type="EMBL" id="SFO87113.1"/>
    </source>
</evidence>
<dbReference type="InterPro" id="IPR054157">
    <property type="entry name" value="AGAO-like_N2"/>
</dbReference>
<dbReference type="InterPro" id="IPR016182">
    <property type="entry name" value="Cu_amine_oxidase_N-reg"/>
</dbReference>
<dbReference type="PANTHER" id="PTHR10638:SF86">
    <property type="entry name" value="COPPER AMINE OXIDASE 1-RELATED"/>
    <property type="match status" value="1"/>
</dbReference>
<comment type="PTM">
    <text evidence="14 15">Topaquinone (TPQ) is generated by copper-dependent autoxidation of a specific tyrosyl residue.</text>
</comment>
<accession>A0A1I5KQH7</accession>
<keyword evidence="9 15" id="KW-0186">Copper</keyword>
<dbReference type="PROSITE" id="PS01164">
    <property type="entry name" value="COPPER_AMINE_OXID_1"/>
    <property type="match status" value="1"/>
</dbReference>
<comment type="cofactor">
    <cofactor evidence="1">
        <name>Cu cation</name>
        <dbReference type="ChEBI" id="CHEBI:23378"/>
    </cofactor>
</comment>
<keyword evidence="8 15" id="KW-0560">Oxidoreductase</keyword>
<dbReference type="AlphaFoldDB" id="A0A1I5KQH7"/>
<evidence type="ECO:0000313" key="20">
    <source>
        <dbReference type="Proteomes" id="UP000183413"/>
    </source>
</evidence>
<dbReference type="GO" id="GO:0048038">
    <property type="term" value="F:quinone binding"/>
    <property type="evidence" value="ECO:0007669"/>
    <property type="project" value="InterPro"/>
</dbReference>